<name>A0ABD1L6G2_9FABA</name>
<accession>A0ABD1L6G2</accession>
<evidence type="ECO:0000313" key="2">
    <source>
        <dbReference type="EMBL" id="KAL2319094.1"/>
    </source>
</evidence>
<dbReference type="Proteomes" id="UP001603857">
    <property type="component" value="Unassembled WGS sequence"/>
</dbReference>
<feature type="region of interest" description="Disordered" evidence="1">
    <location>
        <begin position="151"/>
        <end position="196"/>
    </location>
</feature>
<protein>
    <submittedName>
        <fullName evidence="2">Uncharacterized protein</fullName>
    </submittedName>
</protein>
<feature type="compositionally biased region" description="Basic and acidic residues" evidence="1">
    <location>
        <begin position="52"/>
        <end position="62"/>
    </location>
</feature>
<keyword evidence="3" id="KW-1185">Reference proteome</keyword>
<evidence type="ECO:0000313" key="3">
    <source>
        <dbReference type="Proteomes" id="UP001603857"/>
    </source>
</evidence>
<dbReference type="EMBL" id="JBGMDY010000011">
    <property type="protein sequence ID" value="KAL2319094.1"/>
    <property type="molecule type" value="Genomic_DNA"/>
</dbReference>
<feature type="compositionally biased region" description="Basic and acidic residues" evidence="1">
    <location>
        <begin position="28"/>
        <end position="40"/>
    </location>
</feature>
<dbReference type="AlphaFoldDB" id="A0ABD1L6G2"/>
<comment type="caution">
    <text evidence="2">The sequence shown here is derived from an EMBL/GenBank/DDBJ whole genome shotgun (WGS) entry which is preliminary data.</text>
</comment>
<feature type="region of interest" description="Disordered" evidence="1">
    <location>
        <begin position="25"/>
        <end position="62"/>
    </location>
</feature>
<evidence type="ECO:0000256" key="1">
    <source>
        <dbReference type="SAM" id="MobiDB-lite"/>
    </source>
</evidence>
<proteinExistence type="predicted"/>
<organism evidence="2 3">
    <name type="scientific">Flemingia macrophylla</name>
    <dbReference type="NCBI Taxonomy" id="520843"/>
    <lineage>
        <taxon>Eukaryota</taxon>
        <taxon>Viridiplantae</taxon>
        <taxon>Streptophyta</taxon>
        <taxon>Embryophyta</taxon>
        <taxon>Tracheophyta</taxon>
        <taxon>Spermatophyta</taxon>
        <taxon>Magnoliopsida</taxon>
        <taxon>eudicotyledons</taxon>
        <taxon>Gunneridae</taxon>
        <taxon>Pentapetalae</taxon>
        <taxon>rosids</taxon>
        <taxon>fabids</taxon>
        <taxon>Fabales</taxon>
        <taxon>Fabaceae</taxon>
        <taxon>Papilionoideae</taxon>
        <taxon>50 kb inversion clade</taxon>
        <taxon>NPAAA clade</taxon>
        <taxon>indigoferoid/millettioid clade</taxon>
        <taxon>Phaseoleae</taxon>
        <taxon>Flemingia</taxon>
    </lineage>
</organism>
<gene>
    <name evidence="2" type="ORF">Fmac_032970</name>
</gene>
<feature type="compositionally biased region" description="Basic and acidic residues" evidence="1">
    <location>
        <begin position="187"/>
        <end position="196"/>
    </location>
</feature>
<feature type="compositionally biased region" description="Polar residues" evidence="1">
    <location>
        <begin position="153"/>
        <end position="167"/>
    </location>
</feature>
<sequence>MRRLRRVATVQECLVHGKNSIERKKKRVASEVRDTNKGNGDENTFSALGKDAPCKERKSEDKHVSIAKNMDKVAKYESRSSCRDMFTMSTQKVCNGGREGIDQVNISNEKTTLGKRQIKFQHLRNNLDYPVEKTGGGHQASKLSVSERVTMHSGGNRSSSTEISASSKGCHKEGDAVVQGTTPNQSKDAEISKRKQQREAVEAILYSSLISLQRRRDARKITARRKTLNLAMNDVK</sequence>
<reference evidence="2 3" key="1">
    <citation type="submission" date="2024-08" db="EMBL/GenBank/DDBJ databases">
        <title>Insights into the chromosomal genome structure of Flemingia macrophylla.</title>
        <authorList>
            <person name="Ding Y."/>
            <person name="Zhao Y."/>
            <person name="Bi W."/>
            <person name="Wu M."/>
            <person name="Zhao G."/>
            <person name="Gong Y."/>
            <person name="Li W."/>
            <person name="Zhang P."/>
        </authorList>
    </citation>
    <scope>NUCLEOTIDE SEQUENCE [LARGE SCALE GENOMIC DNA]</scope>
    <source>
        <strain evidence="2">DYQJB</strain>
        <tissue evidence="2">Leaf</tissue>
    </source>
</reference>